<keyword evidence="4" id="KW-1185">Reference proteome</keyword>
<comment type="caution">
    <text evidence="3">The sequence shown here is derived from an EMBL/GenBank/DDBJ whole genome shotgun (WGS) entry which is preliminary data.</text>
</comment>
<dbReference type="OrthoDB" id="1845215at2759"/>
<dbReference type="PANTHER" id="PTHR31170:SF18">
    <property type="entry name" value="(WILD MALAYSIAN BANANA) HYPOTHETICAL PROTEIN"/>
    <property type="match status" value="1"/>
</dbReference>
<dbReference type="InParanoid" id="A0A200PXQ2"/>
<feature type="region of interest" description="Disordered" evidence="1">
    <location>
        <begin position="1"/>
        <end position="24"/>
    </location>
</feature>
<sequence>MEEEEEEEETQKEMEEEEARSELELSLEQGDPYLELERRHGMQPIFKIPTYVKEGNVKAYEPQMVSIGPYHHAKPHLIPMEVHKRRALLHFVQRSSGEPIQSYKSKLMEDVRQLKGSYAQLDDEEAWQDDNKFIELMMLDGCFIIEFMAFASVQDRFNDYARSDPIFGYNGYLVNRGFVRRDLMLVENQLPYLVLSTLITMGGRMILTPEITVDAFLSAFISGGENQGPCCHHILDIHLKGELGGQRERNKTELRYSASDFCQFGIQFKSVKSYESIKFDTYSAILNLPSIDIGEISVPTFLNMLAFERHIHGDLKLNSYIRLIDILVQSAKDVRVLQSQGIIVSYLGSDEAVVEVIKMFRKEALFGTLSQSYVQLKQMEKYCERRTIKWRRMIRVWISYLHDYYFSNPWTIISVVAAAILLVLTVIQAVYAVRSSNSNSSKSI</sequence>
<feature type="compositionally biased region" description="Acidic residues" evidence="1">
    <location>
        <begin position="1"/>
        <end position="19"/>
    </location>
</feature>
<gene>
    <name evidence="3" type="ORF">BVC80_9095g139</name>
</gene>
<accession>A0A200PXQ2</accession>
<dbReference type="STRING" id="56857.A0A200PXQ2"/>
<reference evidence="3 4" key="1">
    <citation type="journal article" date="2017" name="Mol. Plant">
        <title>The Genome of Medicinal Plant Macleaya cordata Provides New Insights into Benzylisoquinoline Alkaloids Metabolism.</title>
        <authorList>
            <person name="Liu X."/>
            <person name="Liu Y."/>
            <person name="Huang P."/>
            <person name="Ma Y."/>
            <person name="Qing Z."/>
            <person name="Tang Q."/>
            <person name="Cao H."/>
            <person name="Cheng P."/>
            <person name="Zheng Y."/>
            <person name="Yuan Z."/>
            <person name="Zhou Y."/>
            <person name="Liu J."/>
            <person name="Tang Z."/>
            <person name="Zhuo Y."/>
            <person name="Zhang Y."/>
            <person name="Yu L."/>
            <person name="Huang J."/>
            <person name="Yang P."/>
            <person name="Peng Q."/>
            <person name="Zhang J."/>
            <person name="Jiang W."/>
            <person name="Zhang Z."/>
            <person name="Lin K."/>
            <person name="Ro D.K."/>
            <person name="Chen X."/>
            <person name="Xiong X."/>
            <person name="Shang Y."/>
            <person name="Huang S."/>
            <person name="Zeng J."/>
        </authorList>
    </citation>
    <scope>NUCLEOTIDE SEQUENCE [LARGE SCALE GENOMIC DNA]</scope>
    <source>
        <strain evidence="4">cv. BLH2017</strain>
        <tissue evidence="3">Root</tissue>
    </source>
</reference>
<dbReference type="AlphaFoldDB" id="A0A200PXQ2"/>
<proteinExistence type="predicted"/>
<keyword evidence="2" id="KW-0472">Membrane</keyword>
<dbReference type="PANTHER" id="PTHR31170">
    <property type="entry name" value="BNAC04G53230D PROTEIN"/>
    <property type="match status" value="1"/>
</dbReference>
<protein>
    <submittedName>
        <fullName evidence="3">Uncharacterized protein</fullName>
    </submittedName>
</protein>
<evidence type="ECO:0000313" key="3">
    <source>
        <dbReference type="EMBL" id="OVA02935.1"/>
    </source>
</evidence>
<organism evidence="3 4">
    <name type="scientific">Macleaya cordata</name>
    <name type="common">Five-seeded plume-poppy</name>
    <name type="synonym">Bocconia cordata</name>
    <dbReference type="NCBI Taxonomy" id="56857"/>
    <lineage>
        <taxon>Eukaryota</taxon>
        <taxon>Viridiplantae</taxon>
        <taxon>Streptophyta</taxon>
        <taxon>Embryophyta</taxon>
        <taxon>Tracheophyta</taxon>
        <taxon>Spermatophyta</taxon>
        <taxon>Magnoliopsida</taxon>
        <taxon>Ranunculales</taxon>
        <taxon>Papaveraceae</taxon>
        <taxon>Papaveroideae</taxon>
        <taxon>Macleaya</taxon>
    </lineage>
</organism>
<dbReference type="OMA" id="CERRTIK"/>
<keyword evidence="2" id="KW-0812">Transmembrane</keyword>
<dbReference type="Proteomes" id="UP000195402">
    <property type="component" value="Unassembled WGS sequence"/>
</dbReference>
<evidence type="ECO:0000313" key="4">
    <source>
        <dbReference type="Proteomes" id="UP000195402"/>
    </source>
</evidence>
<dbReference type="Pfam" id="PF03140">
    <property type="entry name" value="DUF247"/>
    <property type="match status" value="1"/>
</dbReference>
<dbReference type="InterPro" id="IPR004158">
    <property type="entry name" value="DUF247_pln"/>
</dbReference>
<evidence type="ECO:0000256" key="2">
    <source>
        <dbReference type="SAM" id="Phobius"/>
    </source>
</evidence>
<keyword evidence="2" id="KW-1133">Transmembrane helix</keyword>
<feature type="transmembrane region" description="Helical" evidence="2">
    <location>
        <begin position="410"/>
        <end position="433"/>
    </location>
</feature>
<dbReference type="EMBL" id="MVGT01003947">
    <property type="protein sequence ID" value="OVA02935.1"/>
    <property type="molecule type" value="Genomic_DNA"/>
</dbReference>
<name>A0A200PXQ2_MACCD</name>
<evidence type="ECO:0000256" key="1">
    <source>
        <dbReference type="SAM" id="MobiDB-lite"/>
    </source>
</evidence>